<evidence type="ECO:0000256" key="1">
    <source>
        <dbReference type="SAM" id="Phobius"/>
    </source>
</evidence>
<feature type="transmembrane region" description="Helical" evidence="1">
    <location>
        <begin position="238"/>
        <end position="258"/>
    </location>
</feature>
<dbReference type="AlphaFoldDB" id="C6V476"/>
<feature type="transmembrane region" description="Helical" evidence="1">
    <location>
        <begin position="123"/>
        <end position="142"/>
    </location>
</feature>
<keyword evidence="3" id="KW-1185">Reference proteome</keyword>
<gene>
    <name evidence="2" type="ordered locus">NRI_0200</name>
</gene>
<feature type="transmembrane region" description="Helical" evidence="1">
    <location>
        <begin position="279"/>
        <end position="299"/>
    </location>
</feature>
<organism evidence="2 3">
    <name type="scientific">Neorickettsia risticii (strain Illinois)</name>
    <dbReference type="NCBI Taxonomy" id="434131"/>
    <lineage>
        <taxon>Bacteria</taxon>
        <taxon>Pseudomonadati</taxon>
        <taxon>Pseudomonadota</taxon>
        <taxon>Alphaproteobacteria</taxon>
        <taxon>Rickettsiales</taxon>
        <taxon>Anaplasmataceae</taxon>
        <taxon>Neorickettsia</taxon>
    </lineage>
</organism>
<feature type="transmembrane region" description="Helical" evidence="1">
    <location>
        <begin position="319"/>
        <end position="338"/>
    </location>
</feature>
<dbReference type="RefSeq" id="WP_015816072.1">
    <property type="nucleotide sequence ID" value="NC_013009.1"/>
</dbReference>
<protein>
    <submittedName>
        <fullName evidence="2">Membrane protein, putative</fullName>
    </submittedName>
</protein>
<dbReference type="Proteomes" id="UP000001627">
    <property type="component" value="Chromosome"/>
</dbReference>
<sequence length="369" mass="40730">MKTLSGLKNGIEGQVSPPLGEIDRAMEKCLETYVKLNRVRNSLVLSQGIVEHKNIPEDVRPLLSVVLKRKLSKVVGSYIKLKKLQRAFVCAELAALCVFIVGSLTIFIALLRPNLLMSSTLDRVVEIAFFCGTSVFFVVFLLRRLLLPRIRAGIVEGIDCYAEILDPNKEKLDKAICKVREDCKPSHPIKAERVANCLRFFTLLGGLVLELLLVIDLFHDFGLKRAHGDFFFTLDDTLELLFTVVGLLCASLSLYSHYSKQQNKGADKEDCASAKKAPFLQRGPNALWVFLGTGFLSLGNRILRGLEGTGRVKISIPGGLVRVGLLFAVLLCLLDIYLTCGTQEELITSDLADVNVSARVVPVTTDIVP</sequence>
<accession>C6V476</accession>
<name>C6V476_NEORI</name>
<proteinExistence type="predicted"/>
<evidence type="ECO:0000313" key="3">
    <source>
        <dbReference type="Proteomes" id="UP000001627"/>
    </source>
</evidence>
<dbReference type="EMBL" id="CP001431">
    <property type="protein sequence ID" value="ACT69181.1"/>
    <property type="molecule type" value="Genomic_DNA"/>
</dbReference>
<keyword evidence="1" id="KW-1133">Transmembrane helix</keyword>
<evidence type="ECO:0000313" key="2">
    <source>
        <dbReference type="EMBL" id="ACT69181.1"/>
    </source>
</evidence>
<dbReference type="HOGENOM" id="CLU_806155_0_0_5"/>
<keyword evidence="1" id="KW-0812">Transmembrane</keyword>
<keyword evidence="1" id="KW-0472">Membrane</keyword>
<dbReference type="KEGG" id="nri:NRI_0200"/>
<feature type="transmembrane region" description="Helical" evidence="1">
    <location>
        <begin position="87"/>
        <end position="111"/>
    </location>
</feature>
<reference evidence="2 3" key="1">
    <citation type="journal article" date="2009" name="Nucleic Acids Res.">
        <title>Analysis of complete genome sequence of Neorickettsia risticii: causative agent of Potomac horse fever.</title>
        <authorList>
            <person name="Lin M."/>
            <person name="Zhang C."/>
            <person name="Gibson K."/>
            <person name="Rikihisa Y."/>
        </authorList>
    </citation>
    <scope>NUCLEOTIDE SEQUENCE [LARGE SCALE GENOMIC DNA]</scope>
    <source>
        <strain evidence="2 3">Illinois</strain>
    </source>
</reference>
<feature type="transmembrane region" description="Helical" evidence="1">
    <location>
        <begin position="197"/>
        <end position="218"/>
    </location>
</feature>